<organism evidence="6 7">
    <name type="scientific">Tatumella punctata</name>
    <dbReference type="NCBI Taxonomy" id="399969"/>
    <lineage>
        <taxon>Bacteria</taxon>
        <taxon>Pseudomonadati</taxon>
        <taxon>Pseudomonadota</taxon>
        <taxon>Gammaproteobacteria</taxon>
        <taxon>Enterobacterales</taxon>
        <taxon>Erwiniaceae</taxon>
        <taxon>Tatumella</taxon>
    </lineage>
</organism>
<feature type="transmembrane region" description="Helical" evidence="4">
    <location>
        <begin position="80"/>
        <end position="99"/>
    </location>
</feature>
<dbReference type="PANTHER" id="PTHR14969:SF54">
    <property type="entry name" value="PHOSPHATIDYLGLYCEROPHOSPHATASE B"/>
    <property type="match status" value="1"/>
</dbReference>
<dbReference type="CDD" id="cd01610">
    <property type="entry name" value="PAP2_like"/>
    <property type="match status" value="1"/>
</dbReference>
<dbReference type="InterPro" id="IPR000326">
    <property type="entry name" value="PAP2/HPO"/>
</dbReference>
<proteinExistence type="predicted"/>
<evidence type="ECO:0000256" key="1">
    <source>
        <dbReference type="ARBA" id="ARBA00012374"/>
    </source>
</evidence>
<dbReference type="EC" id="3.6.1.27" evidence="1"/>
<keyword evidence="4" id="KW-1133">Transmembrane helix</keyword>
<dbReference type="InterPro" id="IPR036938">
    <property type="entry name" value="PAP2/HPO_sf"/>
</dbReference>
<dbReference type="Proteomes" id="UP001596215">
    <property type="component" value="Unassembled WGS sequence"/>
</dbReference>
<evidence type="ECO:0000256" key="2">
    <source>
        <dbReference type="ARBA" id="ARBA00032707"/>
    </source>
</evidence>
<feature type="domain" description="Phosphatidic acid phosphatase type 2/haloperoxidase" evidence="5">
    <location>
        <begin position="78"/>
        <end position="230"/>
    </location>
</feature>
<evidence type="ECO:0000259" key="5">
    <source>
        <dbReference type="SMART" id="SM00014"/>
    </source>
</evidence>
<dbReference type="PANTHER" id="PTHR14969">
    <property type="entry name" value="SPHINGOSINE-1-PHOSPHATE PHOSPHOHYDROLASE"/>
    <property type="match status" value="1"/>
</dbReference>
<name>A0ABW1VLB2_9GAMM</name>
<accession>A0ABW1VLB2</accession>
<feature type="transmembrane region" description="Helical" evidence="4">
    <location>
        <begin position="189"/>
        <end position="209"/>
    </location>
</feature>
<reference evidence="7" key="1">
    <citation type="journal article" date="2019" name="Int. J. Syst. Evol. Microbiol.">
        <title>The Global Catalogue of Microorganisms (GCM) 10K type strain sequencing project: providing services to taxonomists for standard genome sequencing and annotation.</title>
        <authorList>
            <consortium name="The Broad Institute Genomics Platform"/>
            <consortium name="The Broad Institute Genome Sequencing Center for Infectious Disease"/>
            <person name="Wu L."/>
            <person name="Ma J."/>
        </authorList>
    </citation>
    <scope>NUCLEOTIDE SEQUENCE [LARGE SCALE GENOMIC DNA]</scope>
    <source>
        <strain evidence="7">CGMCC 4.1530</strain>
    </source>
</reference>
<feature type="transmembrane region" description="Helical" evidence="4">
    <location>
        <begin position="215"/>
        <end position="237"/>
    </location>
</feature>
<dbReference type="EMBL" id="JBHSUC010000001">
    <property type="protein sequence ID" value="MFC6360675.1"/>
    <property type="molecule type" value="Genomic_DNA"/>
</dbReference>
<evidence type="ECO:0000313" key="6">
    <source>
        <dbReference type="EMBL" id="MFC6360675.1"/>
    </source>
</evidence>
<dbReference type="SMART" id="SM00014">
    <property type="entry name" value="acidPPc"/>
    <property type="match status" value="1"/>
</dbReference>
<dbReference type="Pfam" id="PF01569">
    <property type="entry name" value="PAP2"/>
    <property type="match status" value="1"/>
</dbReference>
<feature type="transmembrane region" description="Helical" evidence="4">
    <location>
        <begin position="164"/>
        <end position="182"/>
    </location>
</feature>
<evidence type="ECO:0000256" key="3">
    <source>
        <dbReference type="ARBA" id="ARBA00047594"/>
    </source>
</evidence>
<dbReference type="Gene3D" id="1.20.144.10">
    <property type="entry name" value="Phosphatidic acid phosphatase type 2/haloperoxidase"/>
    <property type="match status" value="1"/>
</dbReference>
<keyword evidence="4" id="KW-0472">Membrane</keyword>
<feature type="transmembrane region" description="Helical" evidence="4">
    <location>
        <begin position="50"/>
        <end position="68"/>
    </location>
</feature>
<keyword evidence="7" id="KW-1185">Reference proteome</keyword>
<sequence length="245" mass="27287">MLKLLKLTASGMLILLVLPSALWVSGWHWQPGAGRGLLAVLFAATETVTRPWGILTTLILAAVLLWQLRPYQSGVKSPLLTLLWVVAVVWGGQGINALIKNQVREARPYVAWLYPSSPSEIAGFYRLSPEQRSRQVYSATAGDALLPGWLKQHWAFETGYSFPSGHSMFAACWALLNLVLLWPRRYYKTVIATFIWALLVIWSRMALGMHWPWDVIMSVVNAGGIVILVSVPAYLLLSASGRDME</sequence>
<comment type="catalytic activity">
    <reaction evidence="3">
        <text>di-trans,octa-cis-undecaprenyl diphosphate + H2O = di-trans,octa-cis-undecaprenyl phosphate + phosphate + H(+)</text>
        <dbReference type="Rhea" id="RHEA:28094"/>
        <dbReference type="ChEBI" id="CHEBI:15377"/>
        <dbReference type="ChEBI" id="CHEBI:15378"/>
        <dbReference type="ChEBI" id="CHEBI:43474"/>
        <dbReference type="ChEBI" id="CHEBI:58405"/>
        <dbReference type="ChEBI" id="CHEBI:60392"/>
        <dbReference type="EC" id="3.6.1.27"/>
    </reaction>
</comment>
<dbReference type="SUPFAM" id="SSF48317">
    <property type="entry name" value="Acid phosphatase/Vanadium-dependent haloperoxidase"/>
    <property type="match status" value="1"/>
</dbReference>
<keyword evidence="4" id="KW-0812">Transmembrane</keyword>
<dbReference type="RefSeq" id="WP_343877488.1">
    <property type="nucleotide sequence ID" value="NZ_BAAAFW010000059.1"/>
</dbReference>
<comment type="caution">
    <text evidence="6">The sequence shown here is derived from an EMBL/GenBank/DDBJ whole genome shotgun (WGS) entry which is preliminary data.</text>
</comment>
<evidence type="ECO:0000256" key="4">
    <source>
        <dbReference type="SAM" id="Phobius"/>
    </source>
</evidence>
<gene>
    <name evidence="6" type="ORF">ACFP73_00915</name>
</gene>
<evidence type="ECO:0000313" key="7">
    <source>
        <dbReference type="Proteomes" id="UP001596215"/>
    </source>
</evidence>
<protein>
    <recommendedName>
        <fullName evidence="1">undecaprenyl-diphosphate phosphatase</fullName>
        <ecNumber evidence="1">3.6.1.27</ecNumber>
    </recommendedName>
    <alternativeName>
        <fullName evidence="2">Undecaprenyl pyrophosphate phosphatase</fullName>
    </alternativeName>
</protein>